<reference evidence="2 3" key="1">
    <citation type="submission" date="2018-12" db="EMBL/GenBank/DDBJ databases">
        <authorList>
            <person name="Li F."/>
        </authorList>
    </citation>
    <scope>NUCLEOTIDE SEQUENCE [LARGE SCALE GENOMIC DNA]</scope>
    <source>
        <strain evidence="2 3">8H24J-4-2</strain>
    </source>
</reference>
<organism evidence="2 3">
    <name type="scientific">Labedella populi</name>
    <dbReference type="NCBI Taxonomy" id="2498850"/>
    <lineage>
        <taxon>Bacteria</taxon>
        <taxon>Bacillati</taxon>
        <taxon>Actinomycetota</taxon>
        <taxon>Actinomycetes</taxon>
        <taxon>Micrococcales</taxon>
        <taxon>Microbacteriaceae</taxon>
        <taxon>Labedella</taxon>
    </lineage>
</organism>
<dbReference type="AlphaFoldDB" id="A0A444Q5P1"/>
<keyword evidence="1" id="KW-0472">Membrane</keyword>
<keyword evidence="1" id="KW-1133">Transmembrane helix</keyword>
<keyword evidence="3" id="KW-1185">Reference proteome</keyword>
<evidence type="ECO:0000313" key="2">
    <source>
        <dbReference type="EMBL" id="RWZ59178.1"/>
    </source>
</evidence>
<proteinExistence type="predicted"/>
<dbReference type="Proteomes" id="UP000288603">
    <property type="component" value="Unassembled WGS sequence"/>
</dbReference>
<feature type="transmembrane region" description="Helical" evidence="1">
    <location>
        <begin position="53"/>
        <end position="74"/>
    </location>
</feature>
<protein>
    <submittedName>
        <fullName evidence="2">Uncharacterized protein</fullName>
    </submittedName>
</protein>
<gene>
    <name evidence="2" type="ORF">ELQ92_12975</name>
</gene>
<evidence type="ECO:0000313" key="3">
    <source>
        <dbReference type="Proteomes" id="UP000288603"/>
    </source>
</evidence>
<sequence>MVVRSLLAVSAAAFVVLVVLSGFLGVAIVQDVIPQIGTVGIANLELEHLLGTSWAANAALLAGVMAAGAALVIARRSRRL</sequence>
<dbReference type="EMBL" id="RZNC01000005">
    <property type="protein sequence ID" value="RWZ59178.1"/>
    <property type="molecule type" value="Genomic_DNA"/>
</dbReference>
<accession>A0A444Q5P1</accession>
<comment type="caution">
    <text evidence="2">The sequence shown here is derived from an EMBL/GenBank/DDBJ whole genome shotgun (WGS) entry which is preliminary data.</text>
</comment>
<keyword evidence="1" id="KW-0812">Transmembrane</keyword>
<evidence type="ECO:0000256" key="1">
    <source>
        <dbReference type="SAM" id="Phobius"/>
    </source>
</evidence>
<dbReference type="RefSeq" id="WP_128499674.1">
    <property type="nucleotide sequence ID" value="NZ_RZNC01000005.1"/>
</dbReference>
<name>A0A444Q5P1_9MICO</name>